<name>A0A382GVR9_9ZZZZ</name>
<gene>
    <name evidence="1" type="ORF">METZ01_LOCUS231828</name>
</gene>
<organism evidence="1">
    <name type="scientific">marine metagenome</name>
    <dbReference type="NCBI Taxonomy" id="408172"/>
    <lineage>
        <taxon>unclassified sequences</taxon>
        <taxon>metagenomes</taxon>
        <taxon>ecological metagenomes</taxon>
    </lineage>
</organism>
<accession>A0A382GVR9</accession>
<dbReference type="EMBL" id="UINC01057620">
    <property type="protein sequence ID" value="SVB78974.1"/>
    <property type="molecule type" value="Genomic_DNA"/>
</dbReference>
<protein>
    <recommendedName>
        <fullName evidence="2">Regulatory protein RecX</fullName>
    </recommendedName>
</protein>
<dbReference type="AlphaFoldDB" id="A0A382GVR9"/>
<reference evidence="1" key="1">
    <citation type="submission" date="2018-05" db="EMBL/GenBank/DDBJ databases">
        <authorList>
            <person name="Lanie J.A."/>
            <person name="Ng W.-L."/>
            <person name="Kazmierczak K.M."/>
            <person name="Andrzejewski T.M."/>
            <person name="Davidsen T.M."/>
            <person name="Wayne K.J."/>
            <person name="Tettelin H."/>
            <person name="Glass J.I."/>
            <person name="Rusch D."/>
            <person name="Podicherti R."/>
            <person name="Tsui H.-C.T."/>
            <person name="Winkler M.E."/>
        </authorList>
    </citation>
    <scope>NUCLEOTIDE SEQUENCE</scope>
</reference>
<dbReference type="Gene3D" id="1.10.10.10">
    <property type="entry name" value="Winged helix-like DNA-binding domain superfamily/Winged helix DNA-binding domain"/>
    <property type="match status" value="1"/>
</dbReference>
<evidence type="ECO:0000313" key="1">
    <source>
        <dbReference type="EMBL" id="SVB78974.1"/>
    </source>
</evidence>
<sequence length="99" mass="11577">MEFATLFIKDCVERKKLGRMAVLNQIHGHQIPNDVLDPILDLLYDKNPIDDLISSIILNFMKNRKSSVKERERLVGHLKRKGYSWADIEPVVNSLEWKM</sequence>
<evidence type="ECO:0008006" key="2">
    <source>
        <dbReference type="Google" id="ProtNLM"/>
    </source>
</evidence>
<dbReference type="InterPro" id="IPR036388">
    <property type="entry name" value="WH-like_DNA-bd_sf"/>
</dbReference>
<proteinExistence type="predicted"/>